<protein>
    <submittedName>
        <fullName evidence="1">Uncharacterized protein</fullName>
    </submittedName>
</protein>
<organism evidence="1 2">
    <name type="scientific">Ramalina farinacea</name>
    <dbReference type="NCBI Taxonomy" id="258253"/>
    <lineage>
        <taxon>Eukaryota</taxon>
        <taxon>Fungi</taxon>
        <taxon>Dikarya</taxon>
        <taxon>Ascomycota</taxon>
        <taxon>Pezizomycotina</taxon>
        <taxon>Lecanoromycetes</taxon>
        <taxon>OSLEUM clade</taxon>
        <taxon>Lecanoromycetidae</taxon>
        <taxon>Lecanorales</taxon>
        <taxon>Lecanorineae</taxon>
        <taxon>Ramalinaceae</taxon>
        <taxon>Ramalina</taxon>
    </lineage>
</organism>
<proteinExistence type="predicted"/>
<gene>
    <name evidence="1" type="ORF">OHK93_004216</name>
</gene>
<sequence>MVKVKHKGYTVGHTFISIDYKLWDPLSRFFDQISTALKAPDGSNMPRTPAVSHRIKTVWVDWQGAFGPNDTLTELTPTNCRAVFQYMAGARHPYNLEVVFGDGEELPPYSSLEEGDRSMKKDGYVTFRDNKKPL</sequence>
<reference evidence="1" key="1">
    <citation type="journal article" date="2023" name="Genome Biol. Evol.">
        <title>First Whole Genome Sequence and Flow Cytometry Genome Size Data for the Lichen-Forming Fungus Ramalina farinacea (Ascomycota).</title>
        <authorList>
            <person name="Llewellyn T."/>
            <person name="Mian S."/>
            <person name="Hill R."/>
            <person name="Leitch I.J."/>
            <person name="Gaya E."/>
        </authorList>
    </citation>
    <scope>NUCLEOTIDE SEQUENCE</scope>
    <source>
        <strain evidence="1">LIQ254RAFAR</strain>
    </source>
</reference>
<evidence type="ECO:0000313" key="2">
    <source>
        <dbReference type="Proteomes" id="UP001161017"/>
    </source>
</evidence>
<name>A0AA43QGC1_9LECA</name>
<keyword evidence="2" id="KW-1185">Reference proteome</keyword>
<accession>A0AA43QGC1</accession>
<dbReference type="AlphaFoldDB" id="A0AA43QGC1"/>
<comment type="caution">
    <text evidence="1">The sequence shown here is derived from an EMBL/GenBank/DDBJ whole genome shotgun (WGS) entry which is preliminary data.</text>
</comment>
<dbReference type="EMBL" id="JAPUFD010000002">
    <property type="protein sequence ID" value="MDI1486027.1"/>
    <property type="molecule type" value="Genomic_DNA"/>
</dbReference>
<dbReference type="Proteomes" id="UP001161017">
    <property type="component" value="Unassembled WGS sequence"/>
</dbReference>
<evidence type="ECO:0000313" key="1">
    <source>
        <dbReference type="EMBL" id="MDI1486027.1"/>
    </source>
</evidence>